<organism evidence="10 11">
    <name type="scientific">Acipenser oxyrinchus oxyrinchus</name>
    <dbReference type="NCBI Taxonomy" id="40147"/>
    <lineage>
        <taxon>Eukaryota</taxon>
        <taxon>Metazoa</taxon>
        <taxon>Chordata</taxon>
        <taxon>Craniata</taxon>
        <taxon>Vertebrata</taxon>
        <taxon>Euteleostomi</taxon>
        <taxon>Actinopterygii</taxon>
        <taxon>Chondrostei</taxon>
        <taxon>Acipenseriformes</taxon>
        <taxon>Acipenseridae</taxon>
        <taxon>Acipenser</taxon>
    </lineage>
</organism>
<keyword evidence="11" id="KW-1185">Reference proteome</keyword>
<feature type="compositionally biased region" description="Gly residues" evidence="8">
    <location>
        <begin position="20"/>
        <end position="30"/>
    </location>
</feature>
<dbReference type="Gene3D" id="1.20.5.170">
    <property type="match status" value="1"/>
</dbReference>
<comment type="similarity">
    <text evidence="2">Belongs to the bZIP family. PAR subfamily.</text>
</comment>
<feature type="compositionally biased region" description="Polar residues" evidence="8">
    <location>
        <begin position="182"/>
        <end position="191"/>
    </location>
</feature>
<comment type="subcellular location">
    <subcellularLocation>
        <location evidence="1">Nucleus</location>
    </subcellularLocation>
</comment>
<keyword evidence="6" id="KW-0539">Nucleus</keyword>
<dbReference type="Pfam" id="PF07716">
    <property type="entry name" value="bZIP_2"/>
    <property type="match status" value="1"/>
</dbReference>
<dbReference type="AlphaFoldDB" id="A0AAD8FQT9"/>
<feature type="compositionally biased region" description="Basic and acidic residues" evidence="8">
    <location>
        <begin position="52"/>
        <end position="74"/>
    </location>
</feature>
<evidence type="ECO:0000256" key="8">
    <source>
        <dbReference type="SAM" id="MobiDB-lite"/>
    </source>
</evidence>
<evidence type="ECO:0000256" key="6">
    <source>
        <dbReference type="ARBA" id="ARBA00023242"/>
    </source>
</evidence>
<feature type="compositionally biased region" description="Basic and acidic residues" evidence="8">
    <location>
        <begin position="262"/>
        <end position="275"/>
    </location>
</feature>
<feature type="compositionally biased region" description="Polar residues" evidence="8">
    <location>
        <begin position="127"/>
        <end position="147"/>
    </location>
</feature>
<dbReference type="InterPro" id="IPR046347">
    <property type="entry name" value="bZIP_sf"/>
</dbReference>
<evidence type="ECO:0000259" key="9">
    <source>
        <dbReference type="PROSITE" id="PS50217"/>
    </source>
</evidence>
<dbReference type="PANTHER" id="PTHR11988">
    <property type="entry name" value="THYROTROPH EMBRYONIC FACTOR RELATED"/>
    <property type="match status" value="1"/>
</dbReference>
<gene>
    <name evidence="10" type="primary">HLF</name>
    <name evidence="10" type="ORF">AOXY_G33728</name>
</gene>
<feature type="region of interest" description="Disordered" evidence="8">
    <location>
        <begin position="1"/>
        <end position="90"/>
    </location>
</feature>
<dbReference type="InterPro" id="IPR004827">
    <property type="entry name" value="bZIP"/>
</dbReference>
<dbReference type="PANTHER" id="PTHR11988:SF7">
    <property type="entry name" value="D SITE-BINDING PROTEIN"/>
    <property type="match status" value="1"/>
</dbReference>
<feature type="domain" description="BZIP" evidence="9">
    <location>
        <begin position="294"/>
        <end position="357"/>
    </location>
</feature>
<keyword evidence="7" id="KW-0175">Coiled coil</keyword>
<feature type="compositionally biased region" description="Polar residues" evidence="8">
    <location>
        <begin position="198"/>
        <end position="208"/>
    </location>
</feature>
<dbReference type="GO" id="GO:0005634">
    <property type="term" value="C:nucleus"/>
    <property type="evidence" value="ECO:0007669"/>
    <property type="project" value="UniProtKB-SubCell"/>
</dbReference>
<accession>A0AAD8FQT9</accession>
<evidence type="ECO:0000256" key="1">
    <source>
        <dbReference type="ARBA" id="ARBA00004123"/>
    </source>
</evidence>
<evidence type="ECO:0000256" key="4">
    <source>
        <dbReference type="ARBA" id="ARBA00023125"/>
    </source>
</evidence>
<dbReference type="InterPro" id="IPR040223">
    <property type="entry name" value="PAR_bZIP"/>
</dbReference>
<evidence type="ECO:0000256" key="7">
    <source>
        <dbReference type="SAM" id="Coils"/>
    </source>
</evidence>
<dbReference type="CDD" id="cd14695">
    <property type="entry name" value="bZIP_HLF"/>
    <property type="match status" value="1"/>
</dbReference>
<dbReference type="FunFam" id="1.20.5.170:FF:000007">
    <property type="entry name" value="hepatic leukemia factor isoform X2"/>
    <property type="match status" value="1"/>
</dbReference>
<evidence type="ECO:0000313" key="10">
    <source>
        <dbReference type="EMBL" id="KAK1150676.1"/>
    </source>
</evidence>
<evidence type="ECO:0000313" key="11">
    <source>
        <dbReference type="Proteomes" id="UP001230051"/>
    </source>
</evidence>
<dbReference type="SUPFAM" id="SSF57959">
    <property type="entry name" value="Leucine zipper domain"/>
    <property type="match status" value="1"/>
</dbReference>
<protein>
    <submittedName>
        <fullName evidence="10">Hepatic leukemia factor</fullName>
    </submittedName>
</protein>
<feature type="compositionally biased region" description="Polar residues" evidence="8">
    <location>
        <begin position="164"/>
        <end position="173"/>
    </location>
</feature>
<reference evidence="10" key="1">
    <citation type="submission" date="2022-02" db="EMBL/GenBank/DDBJ databases">
        <title>Atlantic sturgeon de novo genome assembly.</title>
        <authorList>
            <person name="Stock M."/>
            <person name="Klopp C."/>
            <person name="Guiguen Y."/>
            <person name="Cabau C."/>
            <person name="Parinello H."/>
            <person name="Santidrian Yebra-Pimentel E."/>
            <person name="Kuhl H."/>
            <person name="Dirks R.P."/>
            <person name="Guessner J."/>
            <person name="Wuertz S."/>
            <person name="Du K."/>
            <person name="Schartl M."/>
        </authorList>
    </citation>
    <scope>NUCLEOTIDE SEQUENCE</scope>
    <source>
        <strain evidence="10">STURGEONOMICS-FGT-2020</strain>
        <tissue evidence="10">Whole blood</tissue>
    </source>
</reference>
<dbReference type="EMBL" id="JAGXEW010000057">
    <property type="protein sequence ID" value="KAK1150676.1"/>
    <property type="molecule type" value="Genomic_DNA"/>
</dbReference>
<feature type="compositionally biased region" description="Polar residues" evidence="8">
    <location>
        <begin position="81"/>
        <end position="90"/>
    </location>
</feature>
<dbReference type="SMART" id="SM00338">
    <property type="entry name" value="BRLZ"/>
    <property type="match status" value="1"/>
</dbReference>
<keyword evidence="3" id="KW-0805">Transcription regulation</keyword>
<name>A0AAD8FQT9_ACIOX</name>
<feature type="compositionally biased region" description="Low complexity" evidence="8">
    <location>
        <begin position="148"/>
        <end position="163"/>
    </location>
</feature>
<feature type="coiled-coil region" evidence="7">
    <location>
        <begin position="319"/>
        <end position="353"/>
    </location>
</feature>
<dbReference type="GO" id="GO:0000981">
    <property type="term" value="F:DNA-binding transcription factor activity, RNA polymerase II-specific"/>
    <property type="evidence" value="ECO:0007669"/>
    <property type="project" value="TreeGrafter"/>
</dbReference>
<keyword evidence="4" id="KW-0238">DNA-binding</keyword>
<comment type="caution">
    <text evidence="10">The sequence shown here is derived from an EMBL/GenBank/DDBJ whole genome shotgun (WGS) entry which is preliminary data.</text>
</comment>
<evidence type="ECO:0000256" key="3">
    <source>
        <dbReference type="ARBA" id="ARBA00023015"/>
    </source>
</evidence>
<sequence>MARPISQLIPPDLPGLSPQFGGGGAGGGAHGAHPSSMASLKSLLQLPVKQSPEPRGKDSSTGEGKGSEKEKGVDSDEENSSSHSGGRQTHSAFLGPLLWEKTLPCEGGLFQLQYMDLEEFLTENGMGPQTSSMAAQIPSQNSQSAIPNQSGQSQSGQQNQSSQHPGQLSQLSQLARAPSPTSPVTPGNGQPSVAVETGGSSRAAQTQGMMGGGCIQGAALPGQATPPDPSSCPQSDPSEVLVKFDPDPADLALSSVPGQEAFDPRRHSFTEEELKPQPMIKKAKKMLVPDEQKDDKYWSRRYKNNEAAKRSRDARRLKENQISVRAAFLEKENAALRQEVADMRKELGRCRNTLHKYEAARGP</sequence>
<dbReference type="Proteomes" id="UP001230051">
    <property type="component" value="Unassembled WGS sequence"/>
</dbReference>
<keyword evidence="5" id="KW-0804">Transcription</keyword>
<dbReference type="PROSITE" id="PS50217">
    <property type="entry name" value="BZIP"/>
    <property type="match status" value="1"/>
</dbReference>
<evidence type="ECO:0000256" key="2">
    <source>
        <dbReference type="ARBA" id="ARBA00009208"/>
    </source>
</evidence>
<feature type="region of interest" description="Disordered" evidence="8">
    <location>
        <begin position="124"/>
        <end position="293"/>
    </location>
</feature>
<dbReference type="GO" id="GO:0000978">
    <property type="term" value="F:RNA polymerase II cis-regulatory region sequence-specific DNA binding"/>
    <property type="evidence" value="ECO:0007669"/>
    <property type="project" value="TreeGrafter"/>
</dbReference>
<evidence type="ECO:0000256" key="5">
    <source>
        <dbReference type="ARBA" id="ARBA00023163"/>
    </source>
</evidence>
<proteinExistence type="inferred from homology"/>